<comment type="caution">
    <text evidence="1">The sequence shown here is derived from an EMBL/GenBank/DDBJ whole genome shotgun (WGS) entry which is preliminary data.</text>
</comment>
<gene>
    <name evidence="1" type="ORF">B9Z19DRAFT_1129188</name>
</gene>
<dbReference type="AlphaFoldDB" id="A0A2T6ZMW2"/>
<name>A0A2T6ZMW2_TUBBO</name>
<dbReference type="Proteomes" id="UP000244722">
    <property type="component" value="Unassembled WGS sequence"/>
</dbReference>
<evidence type="ECO:0000313" key="2">
    <source>
        <dbReference type="Proteomes" id="UP000244722"/>
    </source>
</evidence>
<proteinExistence type="predicted"/>
<organism evidence="1 2">
    <name type="scientific">Tuber borchii</name>
    <name type="common">White truffle</name>
    <dbReference type="NCBI Taxonomy" id="42251"/>
    <lineage>
        <taxon>Eukaryota</taxon>
        <taxon>Fungi</taxon>
        <taxon>Dikarya</taxon>
        <taxon>Ascomycota</taxon>
        <taxon>Pezizomycotina</taxon>
        <taxon>Pezizomycetes</taxon>
        <taxon>Pezizales</taxon>
        <taxon>Tuberaceae</taxon>
        <taxon>Tuber</taxon>
    </lineage>
</organism>
<reference evidence="1 2" key="1">
    <citation type="submission" date="2017-04" db="EMBL/GenBank/DDBJ databases">
        <title>Draft genome sequence of Tuber borchii Vittad., a whitish edible truffle.</title>
        <authorList>
            <consortium name="DOE Joint Genome Institute"/>
            <person name="Murat C."/>
            <person name="Kuo A."/>
            <person name="Barry K.W."/>
            <person name="Clum A."/>
            <person name="Dockter R.B."/>
            <person name="Fauchery L."/>
            <person name="Iotti M."/>
            <person name="Kohler A."/>
            <person name="Labutti K."/>
            <person name="Lindquist E.A."/>
            <person name="Lipzen A."/>
            <person name="Ohm R.A."/>
            <person name="Wang M."/>
            <person name="Grigoriev I.V."/>
            <person name="Zambonelli A."/>
            <person name="Martin F.M."/>
        </authorList>
    </citation>
    <scope>NUCLEOTIDE SEQUENCE [LARGE SCALE GENOMIC DNA]</scope>
    <source>
        <strain evidence="1 2">Tbo3840</strain>
    </source>
</reference>
<keyword evidence="2" id="KW-1185">Reference proteome</keyword>
<dbReference type="EMBL" id="NESQ01000174">
    <property type="protein sequence ID" value="PUU76813.1"/>
    <property type="molecule type" value="Genomic_DNA"/>
</dbReference>
<sequence length="159" mass="16594">MHRSEVGQLVSFKPRMTMDPALLTEISFFHASSALSDVAGTANMTSAMRSRHLKWLGGTYGYGKFRGSDGENHVGIERMSMIKGYQEAAVTTSASSAIPEAMTMVRTATAVMSASSPPLAEGEVSVEGAVSAAGDVVVPVLAVDQIGTQAVSAVERVQG</sequence>
<protein>
    <submittedName>
        <fullName evidence="1">Uncharacterized protein</fullName>
    </submittedName>
</protein>
<evidence type="ECO:0000313" key="1">
    <source>
        <dbReference type="EMBL" id="PUU76813.1"/>
    </source>
</evidence>
<accession>A0A2T6ZMW2</accession>
<dbReference type="OrthoDB" id="3248909at2759"/>